<protein>
    <submittedName>
        <fullName evidence="2">Uncharacterized protein</fullName>
    </submittedName>
</protein>
<feature type="compositionally biased region" description="Polar residues" evidence="1">
    <location>
        <begin position="24"/>
        <end position="39"/>
    </location>
</feature>
<sequence>MGKKQRQPLSSVDGFCRQTGLLKTPTSEGSSASSYFQRTSEPRGKTWASKRVQTLDFTETGGRPLRHPPPPLPSPPRLTFSLSPSGTPSPAVRRHDYNKASRRRAVWRGATSSNSGHVQLHDSLHGCGRNAHAPEPNGDPVEKMREELNLAYSQRVDAQALRTESPNDVGPLVLAAALQFSAQQEPSRIAIW</sequence>
<dbReference type="EMBL" id="NMUH01000296">
    <property type="protein sequence ID" value="MQL76422.1"/>
    <property type="molecule type" value="Genomic_DNA"/>
</dbReference>
<evidence type="ECO:0000256" key="1">
    <source>
        <dbReference type="SAM" id="MobiDB-lite"/>
    </source>
</evidence>
<evidence type="ECO:0000313" key="3">
    <source>
        <dbReference type="Proteomes" id="UP000652761"/>
    </source>
</evidence>
<keyword evidence="3" id="KW-1185">Reference proteome</keyword>
<feature type="region of interest" description="Disordered" evidence="1">
    <location>
        <begin position="1"/>
        <end position="118"/>
    </location>
</feature>
<gene>
    <name evidence="2" type="ORF">Taro_008807</name>
</gene>
<reference evidence="2" key="1">
    <citation type="submission" date="2017-07" db="EMBL/GenBank/DDBJ databases">
        <title>Taro Niue Genome Assembly and Annotation.</title>
        <authorList>
            <person name="Atibalentja N."/>
            <person name="Keating K."/>
            <person name="Fields C.J."/>
        </authorList>
    </citation>
    <scope>NUCLEOTIDE SEQUENCE</scope>
    <source>
        <strain evidence="2">Niue_2</strain>
        <tissue evidence="2">Leaf</tissue>
    </source>
</reference>
<name>A0A843TUR2_COLES</name>
<dbReference type="Proteomes" id="UP000652761">
    <property type="component" value="Unassembled WGS sequence"/>
</dbReference>
<dbReference type="AlphaFoldDB" id="A0A843TUR2"/>
<organism evidence="2 3">
    <name type="scientific">Colocasia esculenta</name>
    <name type="common">Wild taro</name>
    <name type="synonym">Arum esculentum</name>
    <dbReference type="NCBI Taxonomy" id="4460"/>
    <lineage>
        <taxon>Eukaryota</taxon>
        <taxon>Viridiplantae</taxon>
        <taxon>Streptophyta</taxon>
        <taxon>Embryophyta</taxon>
        <taxon>Tracheophyta</taxon>
        <taxon>Spermatophyta</taxon>
        <taxon>Magnoliopsida</taxon>
        <taxon>Liliopsida</taxon>
        <taxon>Araceae</taxon>
        <taxon>Aroideae</taxon>
        <taxon>Colocasieae</taxon>
        <taxon>Colocasia</taxon>
    </lineage>
</organism>
<comment type="caution">
    <text evidence="2">The sequence shown here is derived from an EMBL/GenBank/DDBJ whole genome shotgun (WGS) entry which is preliminary data.</text>
</comment>
<accession>A0A843TUR2</accession>
<proteinExistence type="predicted"/>
<evidence type="ECO:0000313" key="2">
    <source>
        <dbReference type="EMBL" id="MQL76422.1"/>
    </source>
</evidence>
<feature type="compositionally biased region" description="Pro residues" evidence="1">
    <location>
        <begin position="67"/>
        <end position="76"/>
    </location>
</feature>